<dbReference type="Pfam" id="PF00083">
    <property type="entry name" value="Sugar_tr"/>
    <property type="match status" value="1"/>
</dbReference>
<evidence type="ECO:0000256" key="1">
    <source>
        <dbReference type="ARBA" id="ARBA00004370"/>
    </source>
</evidence>
<gene>
    <name evidence="5" type="ORF">BQ2448_5817</name>
</gene>
<keyword evidence="3" id="KW-1133">Transmembrane helix</keyword>
<sequence length="80" mass="8299">MVGLRKIEDRPTPGAMIGYDSAFIGTSIATVAFKREFGLLAPTQGGTTSAARFATISANIVSTYQGGCFFGALFGYPAGQ</sequence>
<evidence type="ECO:0000256" key="4">
    <source>
        <dbReference type="ARBA" id="ARBA00023136"/>
    </source>
</evidence>
<dbReference type="InterPro" id="IPR005828">
    <property type="entry name" value="MFS_sugar_transport-like"/>
</dbReference>
<dbReference type="STRING" id="269621.A0A238F5E3"/>
<comment type="subcellular location">
    <subcellularLocation>
        <location evidence="1">Membrane</location>
    </subcellularLocation>
</comment>
<keyword evidence="4" id="KW-0472">Membrane</keyword>
<accession>A0A238F5E3</accession>
<keyword evidence="6" id="KW-1185">Reference proteome</keyword>
<evidence type="ECO:0000256" key="3">
    <source>
        <dbReference type="ARBA" id="ARBA00022989"/>
    </source>
</evidence>
<dbReference type="GO" id="GO:0016020">
    <property type="term" value="C:membrane"/>
    <property type="evidence" value="ECO:0007669"/>
    <property type="project" value="UniProtKB-SubCell"/>
</dbReference>
<dbReference type="EMBL" id="FMSP01000001">
    <property type="protein sequence ID" value="SCV67171.1"/>
    <property type="molecule type" value="Genomic_DNA"/>
</dbReference>
<protein>
    <submittedName>
        <fullName evidence="5">BQ2448_5817 protein</fullName>
    </submittedName>
</protein>
<dbReference type="OrthoDB" id="508119at2759"/>
<evidence type="ECO:0000313" key="6">
    <source>
        <dbReference type="Proteomes" id="UP000198372"/>
    </source>
</evidence>
<keyword evidence="2" id="KW-0812">Transmembrane</keyword>
<name>A0A238F5E3_9BASI</name>
<proteinExistence type="predicted"/>
<reference evidence="6" key="1">
    <citation type="submission" date="2016-09" db="EMBL/GenBank/DDBJ databases">
        <authorList>
            <person name="Jeantristanb JTB J.-T."/>
            <person name="Ricardo R."/>
        </authorList>
    </citation>
    <scope>NUCLEOTIDE SEQUENCE [LARGE SCALE GENOMIC DNA]</scope>
</reference>
<evidence type="ECO:0000313" key="5">
    <source>
        <dbReference type="EMBL" id="SCV67171.1"/>
    </source>
</evidence>
<dbReference type="AlphaFoldDB" id="A0A238F5E3"/>
<evidence type="ECO:0000256" key="2">
    <source>
        <dbReference type="ARBA" id="ARBA00022692"/>
    </source>
</evidence>
<dbReference type="Proteomes" id="UP000198372">
    <property type="component" value="Unassembled WGS sequence"/>
</dbReference>
<organism evidence="5 6">
    <name type="scientific">Microbotryum intermedium</name>
    <dbReference type="NCBI Taxonomy" id="269621"/>
    <lineage>
        <taxon>Eukaryota</taxon>
        <taxon>Fungi</taxon>
        <taxon>Dikarya</taxon>
        <taxon>Basidiomycota</taxon>
        <taxon>Pucciniomycotina</taxon>
        <taxon>Microbotryomycetes</taxon>
        <taxon>Microbotryales</taxon>
        <taxon>Microbotryaceae</taxon>
        <taxon>Microbotryum</taxon>
    </lineage>
</organism>
<dbReference type="GO" id="GO:0022857">
    <property type="term" value="F:transmembrane transporter activity"/>
    <property type="evidence" value="ECO:0007669"/>
    <property type="project" value="InterPro"/>
</dbReference>